<dbReference type="AlphaFoldDB" id="A0A074ZQV0"/>
<dbReference type="GeneID" id="20318077"/>
<dbReference type="RefSeq" id="XP_009166746.1">
    <property type="nucleotide sequence ID" value="XM_009168482.1"/>
</dbReference>
<accession>A0A074ZQV0</accession>
<dbReference type="CTD" id="20318077"/>
<sequence length="92" mass="9879">MPEFGSDWDCNQRDRSTGPELSKCAGNSGTVEVTLLVLALDCVVVDDTPVGGRNCVEEQGTSSLVDCSEAENRFWRMEGRIAESPGISPNSV</sequence>
<protein>
    <submittedName>
        <fullName evidence="2">Uncharacterized protein</fullName>
    </submittedName>
</protein>
<gene>
    <name evidence="2" type="ORF">T265_03890</name>
</gene>
<reference evidence="2 3" key="1">
    <citation type="submission" date="2013-11" db="EMBL/GenBank/DDBJ databases">
        <title>Opisthorchis viverrini - life in the bile duct.</title>
        <authorList>
            <person name="Young N.D."/>
            <person name="Nagarajan N."/>
            <person name="Lin S.J."/>
            <person name="Korhonen P.K."/>
            <person name="Jex A.R."/>
            <person name="Hall R.S."/>
            <person name="Safavi-Hemami H."/>
            <person name="Kaewkong W."/>
            <person name="Bertrand D."/>
            <person name="Gao S."/>
            <person name="Seet Q."/>
            <person name="Wongkham S."/>
            <person name="Teh B.T."/>
            <person name="Wongkham C."/>
            <person name="Intapan P.M."/>
            <person name="Maleewong W."/>
            <person name="Yang X."/>
            <person name="Hu M."/>
            <person name="Wang Z."/>
            <person name="Hofmann A."/>
            <person name="Sternberg P.W."/>
            <person name="Tan P."/>
            <person name="Wang J."/>
            <person name="Gasser R.B."/>
        </authorList>
    </citation>
    <scope>NUCLEOTIDE SEQUENCE [LARGE SCALE GENOMIC DNA]</scope>
</reference>
<dbReference type="Proteomes" id="UP000054324">
    <property type="component" value="Unassembled WGS sequence"/>
</dbReference>
<dbReference type="EMBL" id="KL596677">
    <property type="protein sequence ID" value="KER29516.1"/>
    <property type="molecule type" value="Genomic_DNA"/>
</dbReference>
<evidence type="ECO:0000313" key="2">
    <source>
        <dbReference type="EMBL" id="KER29516.1"/>
    </source>
</evidence>
<dbReference type="KEGG" id="ovi:T265_03890"/>
<feature type="region of interest" description="Disordered" evidence="1">
    <location>
        <begin position="1"/>
        <end position="24"/>
    </location>
</feature>
<name>A0A074ZQV0_OPIVI</name>
<proteinExistence type="predicted"/>
<organism evidence="2 3">
    <name type="scientific">Opisthorchis viverrini</name>
    <name type="common">Southeast Asian liver fluke</name>
    <dbReference type="NCBI Taxonomy" id="6198"/>
    <lineage>
        <taxon>Eukaryota</taxon>
        <taxon>Metazoa</taxon>
        <taxon>Spiralia</taxon>
        <taxon>Lophotrochozoa</taxon>
        <taxon>Platyhelminthes</taxon>
        <taxon>Trematoda</taxon>
        <taxon>Digenea</taxon>
        <taxon>Opisthorchiida</taxon>
        <taxon>Opisthorchiata</taxon>
        <taxon>Opisthorchiidae</taxon>
        <taxon>Opisthorchis</taxon>
    </lineage>
</organism>
<evidence type="ECO:0000313" key="3">
    <source>
        <dbReference type="Proteomes" id="UP000054324"/>
    </source>
</evidence>
<keyword evidence="3" id="KW-1185">Reference proteome</keyword>
<evidence type="ECO:0000256" key="1">
    <source>
        <dbReference type="SAM" id="MobiDB-lite"/>
    </source>
</evidence>